<keyword evidence="2" id="KW-0472">Membrane</keyword>
<evidence type="ECO:0000256" key="2">
    <source>
        <dbReference type="SAM" id="Phobius"/>
    </source>
</evidence>
<organism evidence="4 5">
    <name type="scientific">Lophiotrema nucula</name>
    <dbReference type="NCBI Taxonomy" id="690887"/>
    <lineage>
        <taxon>Eukaryota</taxon>
        <taxon>Fungi</taxon>
        <taxon>Dikarya</taxon>
        <taxon>Ascomycota</taxon>
        <taxon>Pezizomycotina</taxon>
        <taxon>Dothideomycetes</taxon>
        <taxon>Pleosporomycetidae</taxon>
        <taxon>Pleosporales</taxon>
        <taxon>Lophiotremataceae</taxon>
        <taxon>Lophiotrema</taxon>
    </lineage>
</organism>
<proteinExistence type="predicted"/>
<evidence type="ECO:0000256" key="1">
    <source>
        <dbReference type="SAM" id="MobiDB-lite"/>
    </source>
</evidence>
<dbReference type="Proteomes" id="UP000799770">
    <property type="component" value="Unassembled WGS sequence"/>
</dbReference>
<feature type="signal peptide" evidence="3">
    <location>
        <begin position="1"/>
        <end position="22"/>
    </location>
</feature>
<evidence type="ECO:0000313" key="5">
    <source>
        <dbReference type="Proteomes" id="UP000799770"/>
    </source>
</evidence>
<keyword evidence="5" id="KW-1185">Reference proteome</keyword>
<evidence type="ECO:0000313" key="4">
    <source>
        <dbReference type="EMBL" id="KAF2106739.1"/>
    </source>
</evidence>
<keyword evidence="2" id="KW-0812">Transmembrane</keyword>
<dbReference type="OrthoDB" id="5215637at2759"/>
<evidence type="ECO:0008006" key="6">
    <source>
        <dbReference type="Google" id="ProtNLM"/>
    </source>
</evidence>
<dbReference type="EMBL" id="ML977360">
    <property type="protein sequence ID" value="KAF2106739.1"/>
    <property type="molecule type" value="Genomic_DNA"/>
</dbReference>
<accession>A0A6A5YHL2</accession>
<sequence>MMSLRLWLLALCAAPLVQVARCKCYMSNGTLILSNEYQPCSSTSDVPDLDQICCALNRSNAAGGDWLDGFTIDTCLPNGICQNNYTANGERKIIYFREQCTEQQWTSGKCLDVCEDYNDESSGSARMTPCDGTPTSDKWCCGDSTACCGGSDARTVAQKFGQAIATTSTASTVSLTPIPSSSSTIPNPATTSSATAPSAAQGLSTGAKAGVGVGISLGVLALIGFGYYLAMSLQWKKQAKRRANVEMYAGNESLEPGHMEKPVVYASYVPSPEPQEAPTCRDAQELHAEHVELESPGQGLK</sequence>
<feature type="transmembrane region" description="Helical" evidence="2">
    <location>
        <begin position="209"/>
        <end position="230"/>
    </location>
</feature>
<dbReference type="AlphaFoldDB" id="A0A6A5YHL2"/>
<protein>
    <recommendedName>
        <fullName evidence="6">Mid2 domain-containing protein</fullName>
    </recommendedName>
</protein>
<name>A0A6A5YHL2_9PLEO</name>
<keyword evidence="2" id="KW-1133">Transmembrane helix</keyword>
<evidence type="ECO:0000256" key="3">
    <source>
        <dbReference type="SAM" id="SignalP"/>
    </source>
</evidence>
<reference evidence="4" key="1">
    <citation type="journal article" date="2020" name="Stud. Mycol.">
        <title>101 Dothideomycetes genomes: a test case for predicting lifestyles and emergence of pathogens.</title>
        <authorList>
            <person name="Haridas S."/>
            <person name="Albert R."/>
            <person name="Binder M."/>
            <person name="Bloem J."/>
            <person name="Labutti K."/>
            <person name="Salamov A."/>
            <person name="Andreopoulos B."/>
            <person name="Baker S."/>
            <person name="Barry K."/>
            <person name="Bills G."/>
            <person name="Bluhm B."/>
            <person name="Cannon C."/>
            <person name="Castanera R."/>
            <person name="Culley D."/>
            <person name="Daum C."/>
            <person name="Ezra D."/>
            <person name="Gonzalez J."/>
            <person name="Henrissat B."/>
            <person name="Kuo A."/>
            <person name="Liang C."/>
            <person name="Lipzen A."/>
            <person name="Lutzoni F."/>
            <person name="Magnuson J."/>
            <person name="Mondo S."/>
            <person name="Nolan M."/>
            <person name="Ohm R."/>
            <person name="Pangilinan J."/>
            <person name="Park H.-J."/>
            <person name="Ramirez L."/>
            <person name="Alfaro M."/>
            <person name="Sun H."/>
            <person name="Tritt A."/>
            <person name="Yoshinaga Y."/>
            <person name="Zwiers L.-H."/>
            <person name="Turgeon B."/>
            <person name="Goodwin S."/>
            <person name="Spatafora J."/>
            <person name="Crous P."/>
            <person name="Grigoriev I."/>
        </authorList>
    </citation>
    <scope>NUCLEOTIDE SEQUENCE</scope>
    <source>
        <strain evidence="4">CBS 627.86</strain>
    </source>
</reference>
<gene>
    <name evidence="4" type="ORF">BDV96DRAFT_590757</name>
</gene>
<feature type="region of interest" description="Disordered" evidence="1">
    <location>
        <begin position="173"/>
        <end position="200"/>
    </location>
</feature>
<keyword evidence="3" id="KW-0732">Signal</keyword>
<feature type="chain" id="PRO_5025618937" description="Mid2 domain-containing protein" evidence="3">
    <location>
        <begin position="23"/>
        <end position="301"/>
    </location>
</feature>